<dbReference type="PANTHER" id="PTHR44329">
    <property type="entry name" value="SERINE/THREONINE-PROTEIN KINASE TNNI3K-RELATED"/>
    <property type="match status" value="1"/>
</dbReference>
<evidence type="ECO:0000256" key="16">
    <source>
        <dbReference type="SAM" id="MobiDB-lite"/>
    </source>
</evidence>
<dbReference type="Pfam" id="PF07714">
    <property type="entry name" value="PK_Tyr_Ser-Thr"/>
    <property type="match status" value="1"/>
</dbReference>
<dbReference type="PANTHER" id="PTHR44329:SF17">
    <property type="entry name" value="MITOGEN-ACTIVATED PROTEIN KINASE KINASE KINASE 12"/>
    <property type="match status" value="1"/>
</dbReference>
<dbReference type="SMART" id="SM00220">
    <property type="entry name" value="S_TKc"/>
    <property type="match status" value="1"/>
</dbReference>
<proteinExistence type="inferred from homology"/>
<dbReference type="EC" id="2.7.11.25" evidence="4"/>
<protein>
    <recommendedName>
        <fullName evidence="4">mitogen-activated protein kinase kinase kinase</fullName>
        <ecNumber evidence="4">2.7.11.25</ecNumber>
    </recommendedName>
</protein>
<dbReference type="GO" id="GO:0004709">
    <property type="term" value="F:MAP kinase kinase kinase activity"/>
    <property type="evidence" value="ECO:0007669"/>
    <property type="project" value="UniProtKB-EC"/>
</dbReference>
<dbReference type="Proteomes" id="UP000694402">
    <property type="component" value="Unassembled WGS sequence"/>
</dbReference>
<dbReference type="InterPro" id="IPR008271">
    <property type="entry name" value="Ser/Thr_kinase_AS"/>
</dbReference>
<evidence type="ECO:0000256" key="13">
    <source>
        <dbReference type="ARBA" id="ARBA00047559"/>
    </source>
</evidence>
<dbReference type="InterPro" id="IPR051681">
    <property type="entry name" value="Ser/Thr_Kinases-Pseudokinases"/>
</dbReference>
<sequence length="627" mass="70486">MMTILSPPTGQPFSLALTTSQPDTSPGVLKVPMTTAPHGLEEQQEHFANSVLKLRENGEGGGRGEGQDAEDGAVQSKADDVRLLSGGSGGFLEGLFGCLKPVWTMIGKAYSTEHKHNLEELWEVPFEDISELQWVGSGVQGAVFLGKLHGQEVAVKKVRDIKETDIRHLRKLKHPNIITFKGICTQAPCYCILMEYCAQGQLYEVLRAGRKITPSLLIDWAMGIAGGMNYLHLHKIIHRDLKSPNMLITYDDAVKISDFGTSKEMSDKSTKMSFAGTVAWMAPEVIRNEPISEKVDIWSFGVVLWEMLTGEVPYKDVDSSAIIWGVGNNSLNLPVPESCPDGFKILLRQCWSCKPRNRPSFRQILLHLDIASADLLSTPQETYFKSQVEWRVEVKQHFEKIKSEGTCIHRLDEEMIIRRKEELRHALDIREHYERKLDRANNLYMELNAVMLQLELKEKELLKREHSLDKKYPVCVKNHSSRQERSSNSMEKLIKKRNIPQKLPHYLIYFLSSPCSRPLSINKCQSLSTFSSENLSPVSVSDGEEGNTSDHSHSGTPDVVSTNTDERLDDKSDDLLSQGSEISVDPTLDPAEGLSEEATIRQVKTELNSEQNYEVGRDRVTLGTVEL</sequence>
<comment type="subcellular location">
    <subcellularLocation>
        <location evidence="2">Cytoplasm</location>
    </subcellularLocation>
    <subcellularLocation>
        <location evidence="1">Membrane</location>
    </subcellularLocation>
</comment>
<evidence type="ECO:0000256" key="8">
    <source>
        <dbReference type="ARBA" id="ARBA00022737"/>
    </source>
</evidence>
<evidence type="ECO:0000256" key="6">
    <source>
        <dbReference type="ARBA" id="ARBA00022527"/>
    </source>
</evidence>
<evidence type="ECO:0000313" key="18">
    <source>
        <dbReference type="Ensembl" id="ENSOTSP00005058865.2"/>
    </source>
</evidence>
<feature type="region of interest" description="Disordered" evidence="16">
    <location>
        <begin position="55"/>
        <end position="75"/>
    </location>
</feature>
<dbReference type="PROSITE" id="PS50011">
    <property type="entry name" value="PROTEIN_KINASE_DOM"/>
    <property type="match status" value="1"/>
</dbReference>
<dbReference type="CDD" id="cd14059">
    <property type="entry name" value="STKc_MAP3K12_13"/>
    <property type="match status" value="1"/>
</dbReference>
<keyword evidence="19" id="KW-1185">Reference proteome</keyword>
<evidence type="ECO:0000256" key="5">
    <source>
        <dbReference type="ARBA" id="ARBA00022490"/>
    </source>
</evidence>
<keyword evidence="11" id="KW-0067">ATP-binding</keyword>
<name>A0A8C8H4K0_ONCTS</name>
<dbReference type="Gene3D" id="3.30.200.20">
    <property type="entry name" value="Phosphorylase Kinase, domain 1"/>
    <property type="match status" value="1"/>
</dbReference>
<evidence type="ECO:0000313" key="19">
    <source>
        <dbReference type="Proteomes" id="UP000694402"/>
    </source>
</evidence>
<keyword evidence="8" id="KW-0677">Repeat</keyword>
<evidence type="ECO:0000256" key="1">
    <source>
        <dbReference type="ARBA" id="ARBA00004370"/>
    </source>
</evidence>
<dbReference type="InterPro" id="IPR000719">
    <property type="entry name" value="Prot_kinase_dom"/>
</dbReference>
<evidence type="ECO:0000256" key="15">
    <source>
        <dbReference type="SAM" id="Coils"/>
    </source>
</evidence>
<evidence type="ECO:0000256" key="11">
    <source>
        <dbReference type="ARBA" id="ARBA00022840"/>
    </source>
</evidence>
<accession>A0A8C8H4K0</accession>
<feature type="region of interest" description="Disordered" evidence="16">
    <location>
        <begin position="533"/>
        <end position="597"/>
    </location>
</feature>
<reference evidence="18" key="1">
    <citation type="submission" date="2025-08" db="UniProtKB">
        <authorList>
            <consortium name="Ensembl"/>
        </authorList>
    </citation>
    <scope>IDENTIFICATION</scope>
</reference>
<reference evidence="18" key="2">
    <citation type="submission" date="2025-09" db="UniProtKB">
        <authorList>
            <consortium name="Ensembl"/>
        </authorList>
    </citation>
    <scope>IDENTIFICATION</scope>
</reference>
<dbReference type="InterPro" id="IPR001245">
    <property type="entry name" value="Ser-Thr/Tyr_kinase_cat_dom"/>
</dbReference>
<dbReference type="GO" id="GO:0005524">
    <property type="term" value="F:ATP binding"/>
    <property type="evidence" value="ECO:0007669"/>
    <property type="project" value="UniProtKB-KW"/>
</dbReference>
<comment type="catalytic activity">
    <reaction evidence="14">
        <text>L-seryl-[protein] + ATP = O-phospho-L-seryl-[protein] + ADP + H(+)</text>
        <dbReference type="Rhea" id="RHEA:17989"/>
        <dbReference type="Rhea" id="RHEA-COMP:9863"/>
        <dbReference type="Rhea" id="RHEA-COMP:11604"/>
        <dbReference type="ChEBI" id="CHEBI:15378"/>
        <dbReference type="ChEBI" id="CHEBI:29999"/>
        <dbReference type="ChEBI" id="CHEBI:30616"/>
        <dbReference type="ChEBI" id="CHEBI:83421"/>
        <dbReference type="ChEBI" id="CHEBI:456216"/>
        <dbReference type="EC" id="2.7.11.25"/>
    </reaction>
</comment>
<evidence type="ECO:0000259" key="17">
    <source>
        <dbReference type="PROSITE" id="PS50011"/>
    </source>
</evidence>
<dbReference type="GO" id="GO:0016020">
    <property type="term" value="C:membrane"/>
    <property type="evidence" value="ECO:0007669"/>
    <property type="project" value="UniProtKB-SubCell"/>
</dbReference>
<dbReference type="GeneTree" id="ENSGT00940000159006"/>
<keyword evidence="15" id="KW-0175">Coiled coil</keyword>
<feature type="domain" description="Protein kinase" evidence="17">
    <location>
        <begin position="129"/>
        <end position="370"/>
    </location>
</feature>
<evidence type="ECO:0000256" key="14">
    <source>
        <dbReference type="ARBA" id="ARBA00048329"/>
    </source>
</evidence>
<feature type="compositionally biased region" description="Basic and acidic residues" evidence="16">
    <location>
        <begin position="564"/>
        <end position="574"/>
    </location>
</feature>
<dbReference type="Gene3D" id="1.10.510.10">
    <property type="entry name" value="Transferase(Phosphotransferase) domain 1"/>
    <property type="match status" value="1"/>
</dbReference>
<keyword evidence="9" id="KW-0547">Nucleotide-binding</keyword>
<keyword evidence="10" id="KW-0418">Kinase</keyword>
<dbReference type="PROSITE" id="PS00108">
    <property type="entry name" value="PROTEIN_KINASE_ST"/>
    <property type="match status" value="1"/>
</dbReference>
<keyword evidence="7" id="KW-0808">Transferase</keyword>
<evidence type="ECO:0000256" key="2">
    <source>
        <dbReference type="ARBA" id="ARBA00004496"/>
    </source>
</evidence>
<dbReference type="SUPFAM" id="SSF56112">
    <property type="entry name" value="Protein kinase-like (PK-like)"/>
    <property type="match status" value="1"/>
</dbReference>
<dbReference type="InterPro" id="IPR011009">
    <property type="entry name" value="Kinase-like_dom_sf"/>
</dbReference>
<dbReference type="GO" id="GO:0005737">
    <property type="term" value="C:cytoplasm"/>
    <property type="evidence" value="ECO:0007669"/>
    <property type="project" value="UniProtKB-SubCell"/>
</dbReference>
<dbReference type="PRINTS" id="PR00109">
    <property type="entry name" value="TYRKINASE"/>
</dbReference>
<evidence type="ECO:0000256" key="4">
    <source>
        <dbReference type="ARBA" id="ARBA00012406"/>
    </source>
</evidence>
<keyword evidence="5" id="KW-0963">Cytoplasm</keyword>
<dbReference type="FunFam" id="1.10.510.10:FF:000087">
    <property type="entry name" value="Mitogen-activated protein kinase kinase kinase 12"/>
    <property type="match status" value="1"/>
</dbReference>
<keyword evidence="6" id="KW-0723">Serine/threonine-protein kinase</keyword>
<comment type="similarity">
    <text evidence="3">Belongs to the protein kinase superfamily. STE Ser/Thr protein kinase family. MAP kinase kinase kinase subfamily.</text>
</comment>
<evidence type="ECO:0000256" key="7">
    <source>
        <dbReference type="ARBA" id="ARBA00022679"/>
    </source>
</evidence>
<evidence type="ECO:0000256" key="12">
    <source>
        <dbReference type="ARBA" id="ARBA00023136"/>
    </source>
</evidence>
<keyword evidence="12" id="KW-0472">Membrane</keyword>
<evidence type="ECO:0000256" key="9">
    <source>
        <dbReference type="ARBA" id="ARBA00022741"/>
    </source>
</evidence>
<feature type="coiled-coil region" evidence="15">
    <location>
        <begin position="423"/>
        <end position="457"/>
    </location>
</feature>
<dbReference type="FunFam" id="3.30.200.20:FF:000095">
    <property type="entry name" value="Mitogen-activated protein kinase kinase kinase 12"/>
    <property type="match status" value="1"/>
</dbReference>
<dbReference type="AlphaFoldDB" id="A0A8C8H4K0"/>
<dbReference type="Ensembl" id="ENSOTST00005064072.2">
    <property type="protein sequence ID" value="ENSOTSP00005058865.2"/>
    <property type="gene ID" value="ENSOTSG00005028346.2"/>
</dbReference>
<comment type="catalytic activity">
    <reaction evidence="13">
        <text>L-threonyl-[protein] + ATP = O-phospho-L-threonyl-[protein] + ADP + H(+)</text>
        <dbReference type="Rhea" id="RHEA:46608"/>
        <dbReference type="Rhea" id="RHEA-COMP:11060"/>
        <dbReference type="Rhea" id="RHEA-COMP:11605"/>
        <dbReference type="ChEBI" id="CHEBI:15378"/>
        <dbReference type="ChEBI" id="CHEBI:30013"/>
        <dbReference type="ChEBI" id="CHEBI:30616"/>
        <dbReference type="ChEBI" id="CHEBI:61977"/>
        <dbReference type="ChEBI" id="CHEBI:456216"/>
        <dbReference type="EC" id="2.7.11.25"/>
    </reaction>
</comment>
<organism evidence="18 19">
    <name type="scientific">Oncorhynchus tshawytscha</name>
    <name type="common">Chinook salmon</name>
    <name type="synonym">Salmo tshawytscha</name>
    <dbReference type="NCBI Taxonomy" id="74940"/>
    <lineage>
        <taxon>Eukaryota</taxon>
        <taxon>Metazoa</taxon>
        <taxon>Chordata</taxon>
        <taxon>Craniata</taxon>
        <taxon>Vertebrata</taxon>
        <taxon>Euteleostomi</taxon>
        <taxon>Actinopterygii</taxon>
        <taxon>Neopterygii</taxon>
        <taxon>Teleostei</taxon>
        <taxon>Protacanthopterygii</taxon>
        <taxon>Salmoniformes</taxon>
        <taxon>Salmonidae</taxon>
        <taxon>Salmoninae</taxon>
        <taxon>Oncorhynchus</taxon>
    </lineage>
</organism>
<evidence type="ECO:0000256" key="3">
    <source>
        <dbReference type="ARBA" id="ARBA00006529"/>
    </source>
</evidence>
<evidence type="ECO:0000256" key="10">
    <source>
        <dbReference type="ARBA" id="ARBA00022777"/>
    </source>
</evidence>
<gene>
    <name evidence="18" type="primary">MAP3K12</name>
</gene>